<dbReference type="Gene3D" id="1.10.357.10">
    <property type="entry name" value="Tetracycline Repressor, domain 2"/>
    <property type="match status" value="1"/>
</dbReference>
<dbReference type="SUPFAM" id="SSF46689">
    <property type="entry name" value="Homeodomain-like"/>
    <property type="match status" value="1"/>
</dbReference>
<evidence type="ECO:0000313" key="7">
    <source>
        <dbReference type="Proteomes" id="UP000595894"/>
    </source>
</evidence>
<evidence type="ECO:0000313" key="6">
    <source>
        <dbReference type="EMBL" id="QQV77399.1"/>
    </source>
</evidence>
<gene>
    <name evidence="6" type="ORF">H5J25_00745</name>
</gene>
<dbReference type="PROSITE" id="PS50977">
    <property type="entry name" value="HTH_TETR_2"/>
    <property type="match status" value="1"/>
</dbReference>
<dbReference type="InterPro" id="IPR001647">
    <property type="entry name" value="HTH_TetR"/>
</dbReference>
<name>A0A974NUW9_9SPHN</name>
<dbReference type="Proteomes" id="UP000595894">
    <property type="component" value="Chromosome"/>
</dbReference>
<dbReference type="PANTHER" id="PTHR30055">
    <property type="entry name" value="HTH-TYPE TRANSCRIPTIONAL REGULATOR RUTR"/>
    <property type="match status" value="1"/>
</dbReference>
<evidence type="ECO:0000256" key="3">
    <source>
        <dbReference type="ARBA" id="ARBA00023163"/>
    </source>
</evidence>
<evidence type="ECO:0000256" key="4">
    <source>
        <dbReference type="PROSITE-ProRule" id="PRU00335"/>
    </source>
</evidence>
<keyword evidence="2 4" id="KW-0238">DNA-binding</keyword>
<organism evidence="6 7">
    <name type="scientific">Sphingomonas aliaeris</name>
    <dbReference type="NCBI Taxonomy" id="2759526"/>
    <lineage>
        <taxon>Bacteria</taxon>
        <taxon>Pseudomonadati</taxon>
        <taxon>Pseudomonadota</taxon>
        <taxon>Alphaproteobacteria</taxon>
        <taxon>Sphingomonadales</taxon>
        <taxon>Sphingomonadaceae</taxon>
        <taxon>Sphingomonas</taxon>
    </lineage>
</organism>
<dbReference type="GO" id="GO:0000976">
    <property type="term" value="F:transcription cis-regulatory region binding"/>
    <property type="evidence" value="ECO:0007669"/>
    <property type="project" value="TreeGrafter"/>
</dbReference>
<accession>A0A974NUW9</accession>
<evidence type="ECO:0000256" key="2">
    <source>
        <dbReference type="ARBA" id="ARBA00023125"/>
    </source>
</evidence>
<dbReference type="InterPro" id="IPR009057">
    <property type="entry name" value="Homeodomain-like_sf"/>
</dbReference>
<dbReference type="EMBL" id="CP061035">
    <property type="protein sequence ID" value="QQV77399.1"/>
    <property type="molecule type" value="Genomic_DNA"/>
</dbReference>
<dbReference type="GO" id="GO:0003700">
    <property type="term" value="F:DNA-binding transcription factor activity"/>
    <property type="evidence" value="ECO:0007669"/>
    <property type="project" value="TreeGrafter"/>
</dbReference>
<feature type="domain" description="HTH tetR-type" evidence="5">
    <location>
        <begin position="111"/>
        <end position="171"/>
    </location>
</feature>
<evidence type="ECO:0000259" key="5">
    <source>
        <dbReference type="PROSITE" id="PS50977"/>
    </source>
</evidence>
<sequence length="301" mass="33299">MRDPIDSDSVPIDPVAADGTQLSRREIYDLVWSKSMTTIASELGLSGNGLAKICDRLLVPYPTRGYWAKVYAGKDEAQTPLPPAPAGIDLHATIAPARSRSRRPRQRLTREERREKILAQGEALVRAEGVHAVSMKRVARDLGMSEAQSYNYFKSAAELLAAIARSELVEMNKARLAASRHCTDPRMRYTLTTLAYLRQVATRGEVLQQLLGLPDVRAILREEHEDRRNANRKVFGDVYQEAYRVPPQVSAIVGAMLTALSLRGGRLLARGKIDLATAERLVMPAIGGGQAHMIDRYGTRS</sequence>
<dbReference type="AlphaFoldDB" id="A0A974NUW9"/>
<protein>
    <submittedName>
        <fullName evidence="6">TetR/AcrR family transcriptional regulator</fullName>
    </submittedName>
</protein>
<dbReference type="PANTHER" id="PTHR30055:SF234">
    <property type="entry name" value="HTH-TYPE TRANSCRIPTIONAL REGULATOR BETI"/>
    <property type="match status" value="1"/>
</dbReference>
<keyword evidence="1" id="KW-0805">Transcription regulation</keyword>
<keyword evidence="7" id="KW-1185">Reference proteome</keyword>
<dbReference type="RefSeq" id="WP_202093845.1">
    <property type="nucleotide sequence ID" value="NZ_CP061035.1"/>
</dbReference>
<evidence type="ECO:0000256" key="1">
    <source>
        <dbReference type="ARBA" id="ARBA00023015"/>
    </source>
</evidence>
<dbReference type="Pfam" id="PF00440">
    <property type="entry name" value="TetR_N"/>
    <property type="match status" value="1"/>
</dbReference>
<feature type="DNA-binding region" description="H-T-H motif" evidence="4">
    <location>
        <begin position="134"/>
        <end position="153"/>
    </location>
</feature>
<reference evidence="7" key="1">
    <citation type="submission" date="2020-09" db="EMBL/GenBank/DDBJ databases">
        <title>Sphingomonas sp., a new species isolated from pork steak.</title>
        <authorList>
            <person name="Heidler von Heilborn D."/>
        </authorList>
    </citation>
    <scope>NUCLEOTIDE SEQUENCE [LARGE SCALE GENOMIC DNA]</scope>
</reference>
<keyword evidence="3" id="KW-0804">Transcription</keyword>
<dbReference type="KEGG" id="sari:H5J25_00745"/>
<dbReference type="InterPro" id="IPR050109">
    <property type="entry name" value="HTH-type_TetR-like_transc_reg"/>
</dbReference>
<proteinExistence type="predicted"/>